<proteinExistence type="predicted"/>
<feature type="transmembrane region" description="Helical" evidence="6">
    <location>
        <begin position="279"/>
        <end position="303"/>
    </location>
</feature>
<dbReference type="AlphaFoldDB" id="A0A948TD15"/>
<evidence type="ECO:0000313" key="10">
    <source>
        <dbReference type="Proteomes" id="UP000783796"/>
    </source>
</evidence>
<dbReference type="GO" id="GO:0005886">
    <property type="term" value="C:plasma membrane"/>
    <property type="evidence" value="ECO:0007669"/>
    <property type="project" value="UniProtKB-SubCell"/>
</dbReference>
<gene>
    <name evidence="9" type="ORF">H9777_11600</name>
</gene>
<feature type="domain" description="MacB-like periplasmic core" evidence="8">
    <location>
        <begin position="19"/>
        <end position="232"/>
    </location>
</feature>
<feature type="domain" description="ABC3 transporter permease C-terminal" evidence="7">
    <location>
        <begin position="661"/>
        <end position="774"/>
    </location>
</feature>
<feature type="transmembrane region" description="Helical" evidence="6">
    <location>
        <begin position="415"/>
        <end position="439"/>
    </location>
</feature>
<reference evidence="9" key="2">
    <citation type="submission" date="2021-04" db="EMBL/GenBank/DDBJ databases">
        <authorList>
            <person name="Gilroy R."/>
        </authorList>
    </citation>
    <scope>NUCLEOTIDE SEQUENCE</scope>
    <source>
        <strain evidence="9">G4-2901</strain>
    </source>
</reference>
<feature type="domain" description="ABC3 transporter permease C-terminal" evidence="7">
    <location>
        <begin position="283"/>
        <end position="399"/>
    </location>
</feature>
<evidence type="ECO:0000256" key="3">
    <source>
        <dbReference type="ARBA" id="ARBA00022692"/>
    </source>
</evidence>
<dbReference type="PANTHER" id="PTHR30572:SF18">
    <property type="entry name" value="ABC-TYPE MACROLIDE FAMILY EXPORT SYSTEM PERMEASE COMPONENT 2"/>
    <property type="match status" value="1"/>
</dbReference>
<feature type="transmembrane region" description="Helical" evidence="6">
    <location>
        <begin position="702"/>
        <end position="724"/>
    </location>
</feature>
<feature type="transmembrane region" description="Helical" evidence="6">
    <location>
        <begin position="324"/>
        <end position="349"/>
    </location>
</feature>
<feature type="transmembrane region" description="Helical" evidence="6">
    <location>
        <begin position="658"/>
        <end position="681"/>
    </location>
</feature>
<reference evidence="9" key="1">
    <citation type="journal article" date="2021" name="PeerJ">
        <title>Extensive microbial diversity within the chicken gut microbiome revealed by metagenomics and culture.</title>
        <authorList>
            <person name="Gilroy R."/>
            <person name="Ravi A."/>
            <person name="Getino M."/>
            <person name="Pursley I."/>
            <person name="Horton D.L."/>
            <person name="Alikhan N.F."/>
            <person name="Baker D."/>
            <person name="Gharbi K."/>
            <person name="Hall N."/>
            <person name="Watson M."/>
            <person name="Adriaenssens E.M."/>
            <person name="Foster-Nyarko E."/>
            <person name="Jarju S."/>
            <person name="Secka A."/>
            <person name="Antonio M."/>
            <person name="Oren A."/>
            <person name="Chaudhuri R.R."/>
            <person name="La Ragione R."/>
            <person name="Hildebrand F."/>
            <person name="Pallen M.J."/>
        </authorList>
    </citation>
    <scope>NUCLEOTIDE SEQUENCE</scope>
    <source>
        <strain evidence="9">G4-2901</strain>
    </source>
</reference>
<dbReference type="InterPro" id="IPR050250">
    <property type="entry name" value="Macrolide_Exporter_MacB"/>
</dbReference>
<keyword evidence="5 6" id="KW-0472">Membrane</keyword>
<sequence length="781" mass="87669">MKSYFRFLSRNKLYTTIEVSGMAIAIAFVVFIGSFVIREYNTDSEIKKQGNIYIGHSERLFFGCATIKEQLEGKFPEVEDMCRMMNTHIFGGLKMTFQAGDYTDRQKASIVDENFFRFFPFPLEAGTPESVLKEKNSVVISRTFANKVFGKEDPIGKSIKIDVNGNTANLNITGIFSDFKNTIFYSPEIIYRIDLVRDLDSSLTGNGNGSTVLFIKAAGGTDIQSLEDKMEEIVRKEDFLYVYGLCKDFLLTPFDRISYSAVEATAPFEGLIDASFIKLFTAAGIFLLLFAVLNYISLTVAQTGFRAKEMASRRLLGTQQSGIIARYISESFILTVISFAFALIFVKLISPHLSELIGKEISPLKDMGWMEILFIILLLVVLSVLSGIIPALLVSKYKPIDVVRGNFARTSKMTLGKILIGFQSGVAFITLGLAAVMFIQLKHMTEKPMGYEKENRISIQNASKPSDYHIEELKSLACVEKVGWLQFEPMTLGTSGTSFKINGIDQKFDMYYGDQSAFEILGFKVLRKNGEALNQCAWLPESTMRALGLDYDCTQVNLDSGGMFPVCGILEDYHKGTANTQTRGGFLDIAWIKEMEKEEDFRILRTLVVKVSGDENKAENEIKAFYKSKGFSEDEIVVATYNKMISDLYSSEKQDLKLIAVFTMLTLLLTILAMFAMSTYYARQHSKEAALKKVMGSGRLQLFIETSSGFIKSVVISIIIALPVTWIAVSKWLEGYSYRIDNPVYVYIIDAVIMIVIALLSISWQMIKLMNTNPVKSLKNE</sequence>
<comment type="subcellular location">
    <subcellularLocation>
        <location evidence="1">Cell membrane</location>
        <topology evidence="1">Multi-pass membrane protein</topology>
    </subcellularLocation>
</comment>
<evidence type="ECO:0000259" key="8">
    <source>
        <dbReference type="Pfam" id="PF12704"/>
    </source>
</evidence>
<evidence type="ECO:0000256" key="2">
    <source>
        <dbReference type="ARBA" id="ARBA00022475"/>
    </source>
</evidence>
<keyword evidence="2" id="KW-1003">Cell membrane</keyword>
<evidence type="ECO:0000256" key="4">
    <source>
        <dbReference type="ARBA" id="ARBA00022989"/>
    </source>
</evidence>
<feature type="transmembrane region" description="Helical" evidence="6">
    <location>
        <begin position="369"/>
        <end position="394"/>
    </location>
</feature>
<dbReference type="PANTHER" id="PTHR30572">
    <property type="entry name" value="MEMBRANE COMPONENT OF TRANSPORTER-RELATED"/>
    <property type="match status" value="1"/>
</dbReference>
<dbReference type="EMBL" id="JAHLFW010000096">
    <property type="protein sequence ID" value="MBU3838928.1"/>
    <property type="molecule type" value="Genomic_DNA"/>
</dbReference>
<evidence type="ECO:0000259" key="7">
    <source>
        <dbReference type="Pfam" id="PF02687"/>
    </source>
</evidence>
<keyword evidence="4 6" id="KW-1133">Transmembrane helix</keyword>
<dbReference type="GO" id="GO:0022857">
    <property type="term" value="F:transmembrane transporter activity"/>
    <property type="evidence" value="ECO:0007669"/>
    <property type="project" value="TreeGrafter"/>
</dbReference>
<name>A0A948TD15_9BACT</name>
<comment type="caution">
    <text evidence="9">The sequence shown here is derived from an EMBL/GenBank/DDBJ whole genome shotgun (WGS) entry which is preliminary data.</text>
</comment>
<dbReference type="InterPro" id="IPR003838">
    <property type="entry name" value="ABC3_permease_C"/>
</dbReference>
<dbReference type="Proteomes" id="UP000783796">
    <property type="component" value="Unassembled WGS sequence"/>
</dbReference>
<protein>
    <submittedName>
        <fullName evidence="9">ABC transporter permease</fullName>
    </submittedName>
</protein>
<dbReference type="Pfam" id="PF12704">
    <property type="entry name" value="MacB_PCD"/>
    <property type="match status" value="1"/>
</dbReference>
<organism evidence="9 10">
    <name type="scientific">Candidatus Phocaeicola faecigallinarum</name>
    <dbReference type="NCBI Taxonomy" id="2838732"/>
    <lineage>
        <taxon>Bacteria</taxon>
        <taxon>Pseudomonadati</taxon>
        <taxon>Bacteroidota</taxon>
        <taxon>Bacteroidia</taxon>
        <taxon>Bacteroidales</taxon>
        <taxon>Bacteroidaceae</taxon>
        <taxon>Phocaeicola</taxon>
    </lineage>
</organism>
<evidence type="ECO:0000256" key="1">
    <source>
        <dbReference type="ARBA" id="ARBA00004651"/>
    </source>
</evidence>
<accession>A0A948TD15</accession>
<evidence type="ECO:0000313" key="9">
    <source>
        <dbReference type="EMBL" id="MBU3838928.1"/>
    </source>
</evidence>
<evidence type="ECO:0000256" key="6">
    <source>
        <dbReference type="SAM" id="Phobius"/>
    </source>
</evidence>
<dbReference type="Pfam" id="PF02687">
    <property type="entry name" value="FtsX"/>
    <property type="match status" value="2"/>
</dbReference>
<keyword evidence="3 6" id="KW-0812">Transmembrane</keyword>
<feature type="transmembrane region" description="Helical" evidence="6">
    <location>
        <begin position="12"/>
        <end position="37"/>
    </location>
</feature>
<feature type="transmembrane region" description="Helical" evidence="6">
    <location>
        <begin position="744"/>
        <end position="767"/>
    </location>
</feature>
<evidence type="ECO:0000256" key="5">
    <source>
        <dbReference type="ARBA" id="ARBA00023136"/>
    </source>
</evidence>
<dbReference type="InterPro" id="IPR025857">
    <property type="entry name" value="MacB_PCD"/>
</dbReference>